<feature type="compositionally biased region" description="Polar residues" evidence="1">
    <location>
        <begin position="258"/>
        <end position="271"/>
    </location>
</feature>
<dbReference type="HOGENOM" id="CLU_058263_0_0_1"/>
<reference evidence="2 3" key="1">
    <citation type="journal article" date="2012" name="Appl. Environ. Microbiol.">
        <title>Short-read sequencing for genomic analysis of the brown rot fungus Fibroporia radiculosa.</title>
        <authorList>
            <person name="Tang J.D."/>
            <person name="Perkins A.D."/>
            <person name="Sonstegard T.S."/>
            <person name="Schroeder S.G."/>
            <person name="Burgess S.C."/>
            <person name="Diehl S.V."/>
        </authorList>
    </citation>
    <scope>NUCLEOTIDE SEQUENCE [LARGE SCALE GENOMIC DNA]</scope>
    <source>
        <strain evidence="2 3">TFFH 294</strain>
    </source>
</reference>
<name>J4H2E5_9APHY</name>
<evidence type="ECO:0000313" key="2">
    <source>
        <dbReference type="EMBL" id="CCM01384.1"/>
    </source>
</evidence>
<dbReference type="EMBL" id="HE797031">
    <property type="protein sequence ID" value="CCM01384.1"/>
    <property type="molecule type" value="Genomic_DNA"/>
</dbReference>
<accession>J4H2E5</accession>
<sequence length="353" mass="39081">MTHETEEAKREVEDGLFFERLQTLFDKHLADLRAFAERETRPFDEVRRRFAEWHCDCLFAPSPAQGDDAQERINTILRYTSQTLESLREIAGLQSFFLVVNPRNVADEGFLGGTLFGREFWRGHRGCGVSGAKAFQAQCMKSEKNEIRSSTAGTALEMSPSMINISSQKRGPASSLKAEVYASVRDAIRAASGIRNAEMKWKDHSKLDVYGIRLEGWPPAVPMRNPSALSATQNKQILEALNAKTMTFIRTRDASPTPAGSTSISMQQESSDGADVIEDWIDYSPWASKDQDDSLSEEQSVGTSDVTAASCGASYSQQAADLPSIILDLPDTAHESYNTISPSPLKKRRRDSG</sequence>
<dbReference type="RefSeq" id="XP_012180667.1">
    <property type="nucleotide sequence ID" value="XM_012325277.1"/>
</dbReference>
<dbReference type="AlphaFoldDB" id="J4H2E5"/>
<feature type="region of interest" description="Disordered" evidence="1">
    <location>
        <begin position="288"/>
        <end position="310"/>
    </location>
</feature>
<feature type="compositionally biased region" description="Polar residues" evidence="1">
    <location>
        <begin position="297"/>
        <end position="310"/>
    </location>
</feature>
<organism evidence="2 3">
    <name type="scientific">Fibroporia radiculosa</name>
    <dbReference type="NCBI Taxonomy" id="599839"/>
    <lineage>
        <taxon>Eukaryota</taxon>
        <taxon>Fungi</taxon>
        <taxon>Dikarya</taxon>
        <taxon>Basidiomycota</taxon>
        <taxon>Agaricomycotina</taxon>
        <taxon>Agaricomycetes</taxon>
        <taxon>Polyporales</taxon>
        <taxon>Fibroporiaceae</taxon>
        <taxon>Fibroporia</taxon>
    </lineage>
</organism>
<evidence type="ECO:0000313" key="3">
    <source>
        <dbReference type="Proteomes" id="UP000006352"/>
    </source>
</evidence>
<feature type="region of interest" description="Disordered" evidence="1">
    <location>
        <begin position="334"/>
        <end position="353"/>
    </location>
</feature>
<proteinExistence type="predicted"/>
<dbReference type="OrthoDB" id="3223825at2759"/>
<dbReference type="InParanoid" id="J4H2E5"/>
<protein>
    <submittedName>
        <fullName evidence="2">Uncharacterized protein</fullName>
    </submittedName>
</protein>
<gene>
    <name evidence="2" type="ORF">FIBRA_03435</name>
</gene>
<evidence type="ECO:0000256" key="1">
    <source>
        <dbReference type="SAM" id="MobiDB-lite"/>
    </source>
</evidence>
<dbReference type="GeneID" id="24096295"/>
<feature type="region of interest" description="Disordered" evidence="1">
    <location>
        <begin position="252"/>
        <end position="272"/>
    </location>
</feature>
<keyword evidence="3" id="KW-1185">Reference proteome</keyword>
<dbReference type="Proteomes" id="UP000006352">
    <property type="component" value="Unassembled WGS sequence"/>
</dbReference>